<sequence>MGALKDAGAAAVIRMKGIDNRPGGKWRASILRDLFGIATSPATGQLPVSSVETGKADARHVVSGKKRASPERQREARRTVPGQKDRDRRLGGRRCDVLLALTMPGACNDQPPLLPCRGGSPSQAACLHHAAGAVLDPCLLALGAD</sequence>
<proteinExistence type="predicted"/>
<dbReference type="RefSeq" id="WP_132515245.1">
    <property type="nucleotide sequence ID" value="NZ_SMKP01000128.1"/>
</dbReference>
<evidence type="ECO:0000313" key="3">
    <source>
        <dbReference type="Proteomes" id="UP000294543"/>
    </source>
</evidence>
<gene>
    <name evidence="2" type="ORF">E1294_34935</name>
</gene>
<dbReference type="EMBL" id="SMKP01000128">
    <property type="protein sequence ID" value="TDD15301.1"/>
    <property type="molecule type" value="Genomic_DNA"/>
</dbReference>
<dbReference type="AlphaFoldDB" id="A0A4R4WAZ3"/>
<accession>A0A4R4WAZ3</accession>
<feature type="compositionally biased region" description="Basic and acidic residues" evidence="1">
    <location>
        <begin position="68"/>
        <end position="91"/>
    </location>
</feature>
<reference evidence="2 3" key="1">
    <citation type="submission" date="2019-03" db="EMBL/GenBank/DDBJ databases">
        <title>Draft genome sequences of novel Actinobacteria.</title>
        <authorList>
            <person name="Sahin N."/>
            <person name="Ay H."/>
            <person name="Saygin H."/>
        </authorList>
    </citation>
    <scope>NUCLEOTIDE SEQUENCE [LARGE SCALE GENOMIC DNA]</scope>
    <source>
        <strain evidence="2 3">KC712</strain>
    </source>
</reference>
<dbReference type="Proteomes" id="UP000294543">
    <property type="component" value="Unassembled WGS sequence"/>
</dbReference>
<name>A0A4R4WAZ3_9ACTN</name>
<comment type="caution">
    <text evidence="2">The sequence shown here is derived from an EMBL/GenBank/DDBJ whole genome shotgun (WGS) entry which is preliminary data.</text>
</comment>
<protein>
    <submittedName>
        <fullName evidence="2">Uncharacterized protein</fullName>
    </submittedName>
</protein>
<keyword evidence="3" id="KW-1185">Reference proteome</keyword>
<feature type="compositionally biased region" description="Polar residues" evidence="1">
    <location>
        <begin position="42"/>
        <end position="52"/>
    </location>
</feature>
<organism evidence="2 3">
    <name type="scientific">Nonomuraea diastatica</name>
    <dbReference type="NCBI Taxonomy" id="1848329"/>
    <lineage>
        <taxon>Bacteria</taxon>
        <taxon>Bacillati</taxon>
        <taxon>Actinomycetota</taxon>
        <taxon>Actinomycetes</taxon>
        <taxon>Streptosporangiales</taxon>
        <taxon>Streptosporangiaceae</taxon>
        <taxon>Nonomuraea</taxon>
    </lineage>
</organism>
<evidence type="ECO:0000313" key="2">
    <source>
        <dbReference type="EMBL" id="TDD15301.1"/>
    </source>
</evidence>
<evidence type="ECO:0000256" key="1">
    <source>
        <dbReference type="SAM" id="MobiDB-lite"/>
    </source>
</evidence>
<feature type="region of interest" description="Disordered" evidence="1">
    <location>
        <begin position="42"/>
        <end position="91"/>
    </location>
</feature>
<dbReference type="OrthoDB" id="3315716at2"/>